<organism evidence="2 3">
    <name type="scientific">Phaedon cochleariae</name>
    <name type="common">Mustard beetle</name>
    <dbReference type="NCBI Taxonomy" id="80249"/>
    <lineage>
        <taxon>Eukaryota</taxon>
        <taxon>Metazoa</taxon>
        <taxon>Ecdysozoa</taxon>
        <taxon>Arthropoda</taxon>
        <taxon>Hexapoda</taxon>
        <taxon>Insecta</taxon>
        <taxon>Pterygota</taxon>
        <taxon>Neoptera</taxon>
        <taxon>Endopterygota</taxon>
        <taxon>Coleoptera</taxon>
        <taxon>Polyphaga</taxon>
        <taxon>Cucujiformia</taxon>
        <taxon>Chrysomeloidea</taxon>
        <taxon>Chrysomelidae</taxon>
        <taxon>Chrysomelinae</taxon>
        <taxon>Chrysomelini</taxon>
        <taxon>Phaedon</taxon>
    </lineage>
</organism>
<gene>
    <name evidence="2" type="ORF">PHAECO_LOCUS7017</name>
</gene>
<feature type="region of interest" description="Disordered" evidence="1">
    <location>
        <begin position="67"/>
        <end position="279"/>
    </location>
</feature>
<protein>
    <submittedName>
        <fullName evidence="2">Uncharacterized protein</fullName>
    </submittedName>
</protein>
<keyword evidence="3" id="KW-1185">Reference proteome</keyword>
<feature type="region of interest" description="Disordered" evidence="1">
    <location>
        <begin position="377"/>
        <end position="397"/>
    </location>
</feature>
<evidence type="ECO:0000256" key="1">
    <source>
        <dbReference type="SAM" id="MobiDB-lite"/>
    </source>
</evidence>
<name>A0A9N9X314_PHACE</name>
<feature type="compositionally biased region" description="Basic and acidic residues" evidence="1">
    <location>
        <begin position="105"/>
        <end position="119"/>
    </location>
</feature>
<feature type="region of interest" description="Disordered" evidence="1">
    <location>
        <begin position="434"/>
        <end position="453"/>
    </location>
</feature>
<feature type="compositionally biased region" description="Basic and acidic residues" evidence="1">
    <location>
        <begin position="149"/>
        <end position="171"/>
    </location>
</feature>
<evidence type="ECO:0000313" key="2">
    <source>
        <dbReference type="EMBL" id="CAG9819729.1"/>
    </source>
</evidence>
<evidence type="ECO:0000313" key="3">
    <source>
        <dbReference type="Proteomes" id="UP001153737"/>
    </source>
</evidence>
<dbReference type="AlphaFoldDB" id="A0A9N9X314"/>
<dbReference type="GO" id="GO:0005677">
    <property type="term" value="C:chromatin silencing complex"/>
    <property type="evidence" value="ECO:0007669"/>
    <property type="project" value="TreeGrafter"/>
</dbReference>
<dbReference type="OrthoDB" id="8070224at2759"/>
<feature type="compositionally biased region" description="Basic residues" evidence="1">
    <location>
        <begin position="120"/>
        <end position="129"/>
    </location>
</feature>
<accession>A0A9N9X314</accession>
<dbReference type="GO" id="GO:0000976">
    <property type="term" value="F:transcription cis-regulatory region binding"/>
    <property type="evidence" value="ECO:0007669"/>
    <property type="project" value="TreeGrafter"/>
</dbReference>
<feature type="compositionally biased region" description="Basic residues" evidence="1">
    <location>
        <begin position="136"/>
        <end position="148"/>
    </location>
</feature>
<dbReference type="Proteomes" id="UP001153737">
    <property type="component" value="Chromosome 3"/>
</dbReference>
<dbReference type="GO" id="GO:0045892">
    <property type="term" value="P:negative regulation of DNA-templated transcription"/>
    <property type="evidence" value="ECO:0007669"/>
    <property type="project" value="TreeGrafter"/>
</dbReference>
<feature type="compositionally biased region" description="Basic and acidic residues" evidence="1">
    <location>
        <begin position="205"/>
        <end position="218"/>
    </location>
</feature>
<dbReference type="GO" id="GO:0003682">
    <property type="term" value="F:chromatin binding"/>
    <property type="evidence" value="ECO:0007669"/>
    <property type="project" value="TreeGrafter"/>
</dbReference>
<feature type="compositionally biased region" description="Basic and acidic residues" evidence="1">
    <location>
        <begin position="225"/>
        <end position="237"/>
    </location>
</feature>
<dbReference type="PANTHER" id="PTHR46576:SF1">
    <property type="entry name" value="BROMO ADJACENT HOMOLOGY DOMAIN-CONTAINING 1 PROTEIN"/>
    <property type="match status" value="1"/>
</dbReference>
<proteinExistence type="predicted"/>
<dbReference type="GO" id="GO:0031507">
    <property type="term" value="P:heterochromatin formation"/>
    <property type="evidence" value="ECO:0007669"/>
    <property type="project" value="TreeGrafter"/>
</dbReference>
<reference evidence="2" key="1">
    <citation type="submission" date="2022-01" db="EMBL/GenBank/DDBJ databases">
        <authorList>
            <person name="King R."/>
        </authorList>
    </citation>
    <scope>NUCLEOTIDE SEQUENCE</scope>
</reference>
<feature type="compositionally biased region" description="Basic and acidic residues" evidence="1">
    <location>
        <begin position="261"/>
        <end position="272"/>
    </location>
</feature>
<sequence>MIKAKPTARDTVSETISFVIKGKLTPIKLIENELDLVGKNRKTRRCGKVIKQQRTKKPIVVMTKDEGNSKVQTKVQKKTAKKISAQSNSKKISEKIVANSIPPKENLKKPSKSEIIDKKPKLKVVKLKKPKETAVKKLRKPPAPKAKQSKKEKEDNKPIDKIDEDEIKKQQTIDQLLKQVNEEMRTRNIPKGARKKNKKPSQPENPKKDETSEHKPNTEAELDDKETFPQKTIKSELPESPGVLSDEIPLKELSTMTLKNIKSEPLSDKESTPPRTVKKKQFRKLKTKPKMTIIKKRLSPKKDDQKCRTKLFGFWNGPKRHRVASLNARAKVHCLYENETRGNILDIIDETDAKLPYAAPKKDNAKTRALKIKEEVNISEEEENSPSPLPTRTLRSVPGLRGVGKHWEMHEDSYSSEEEYIRIPDFQPVKIKKERVPKPKKEKAKEPEETIKEPKRKKNELVMDLKDMVVSKRMASLNATAILAASYSVEKRPSKYSRDDDESSCASGSSEEYFAASDNDFKEDRKTIKKEEDEGEDSKVIEVHASPNKKVAVIVNQDTDVTITGVYVNSTTRSTHHEGYCSIAGMQYRISATSHTQTAATAVFVIAAQVPSHRPTLHQVIKYHQDITRRCKENQDSFMVSEIIYLRP</sequence>
<dbReference type="EMBL" id="OU896709">
    <property type="protein sequence ID" value="CAG9819729.1"/>
    <property type="molecule type" value="Genomic_DNA"/>
</dbReference>
<dbReference type="InterPro" id="IPR053032">
    <property type="entry name" value="BAH_domain-containing"/>
</dbReference>
<feature type="region of interest" description="Disordered" evidence="1">
    <location>
        <begin position="490"/>
        <end position="520"/>
    </location>
</feature>
<dbReference type="PANTHER" id="PTHR46576">
    <property type="entry name" value="BROMO ADJACENT HOMOLOGY DOMAIN-CONTAINING 1 PROTEIN"/>
    <property type="match status" value="1"/>
</dbReference>
<reference evidence="2" key="2">
    <citation type="submission" date="2022-10" db="EMBL/GenBank/DDBJ databases">
        <authorList>
            <consortium name="ENA_rothamsted_submissions"/>
            <consortium name="culmorum"/>
            <person name="King R."/>
        </authorList>
    </citation>
    <scope>NUCLEOTIDE SEQUENCE</scope>
</reference>